<dbReference type="Gene3D" id="2.60.40.10">
    <property type="entry name" value="Immunoglobulins"/>
    <property type="match status" value="4"/>
</dbReference>
<dbReference type="GO" id="GO:0016020">
    <property type="term" value="C:membrane"/>
    <property type="evidence" value="ECO:0007669"/>
    <property type="project" value="InterPro"/>
</dbReference>
<feature type="non-terminal residue" evidence="5">
    <location>
        <position position="497"/>
    </location>
</feature>
<dbReference type="InterPro" id="IPR015919">
    <property type="entry name" value="Cadherin-like_sf"/>
</dbReference>
<dbReference type="GO" id="GO:0005509">
    <property type="term" value="F:calcium ion binding"/>
    <property type="evidence" value="ECO:0007669"/>
    <property type="project" value="InterPro"/>
</dbReference>
<evidence type="ECO:0000313" key="5">
    <source>
        <dbReference type="EMBL" id="KAF1987869.1"/>
    </source>
</evidence>
<dbReference type="InterPro" id="IPR006644">
    <property type="entry name" value="Cadg"/>
</dbReference>
<keyword evidence="3" id="KW-0732">Signal</keyword>
<dbReference type="InterPro" id="IPR013783">
    <property type="entry name" value="Ig-like_fold"/>
</dbReference>
<dbReference type="SUPFAM" id="SSF49313">
    <property type="entry name" value="Cadherin-like"/>
    <property type="match status" value="4"/>
</dbReference>
<feature type="signal peptide" evidence="3">
    <location>
        <begin position="1"/>
        <end position="17"/>
    </location>
</feature>
<feature type="chain" id="PRO_5026273499" description="Dystroglycan-type cadherin-like domain-containing protein" evidence="3">
    <location>
        <begin position="18"/>
        <end position="497"/>
    </location>
</feature>
<feature type="region of interest" description="Disordered" evidence="1">
    <location>
        <begin position="410"/>
        <end position="454"/>
    </location>
</feature>
<dbReference type="AlphaFoldDB" id="A0A6G1H4D7"/>
<proteinExistence type="predicted"/>
<organism evidence="5 6">
    <name type="scientific">Aulographum hederae CBS 113979</name>
    <dbReference type="NCBI Taxonomy" id="1176131"/>
    <lineage>
        <taxon>Eukaryota</taxon>
        <taxon>Fungi</taxon>
        <taxon>Dikarya</taxon>
        <taxon>Ascomycota</taxon>
        <taxon>Pezizomycotina</taxon>
        <taxon>Dothideomycetes</taxon>
        <taxon>Pleosporomycetidae</taxon>
        <taxon>Aulographales</taxon>
        <taxon>Aulographaceae</taxon>
    </lineage>
</organism>
<feature type="domain" description="Dystroglycan-type cadherin-like" evidence="4">
    <location>
        <begin position="20"/>
        <end position="117"/>
    </location>
</feature>
<evidence type="ECO:0000313" key="6">
    <source>
        <dbReference type="Proteomes" id="UP000800041"/>
    </source>
</evidence>
<gene>
    <name evidence="5" type="ORF">K402DRAFT_329716</name>
</gene>
<evidence type="ECO:0000259" key="4">
    <source>
        <dbReference type="SMART" id="SM00736"/>
    </source>
</evidence>
<sequence length="497" mass="53076">MIRNLLLWSLVAARTLANPRVAFPFNSQVPPLARVGENYAFSFSPTTFVQNPQELDFSLVGAPSWLALDGKTRTLWGKPGESDTGPAQFHIIASDPSGSTTMDATLIVVSSPPPEVAIDVSAQLPSMGKLTGRTSLTMPPLKEFELAFSPETFVKSQGDLYYYSTLADRTPLPGWLSFDPNQLKYSGMTPKLSASPQTFEVLLIASHVSGFADMALPFKIEVSVHSFFFSPCEQDIAVDPGSSVSVTHLHGQLMLDGNSINDEDLVNATAEIPPWLEFDPRTFAITGTAPAGVPSQDVTVTVFDHFGDSANMTVHLKFLSLIFKGEVGTLNATIGQPFNYSISPSLVAEKDVLISVDLGTASSWLQFNPETLSIHGTVPGDLQPTTMTAKMTVAVPSSDLSDSQQFQIKVASPRPVQPTSTDLATRAMNPNASSTAPGESPGESAADSTTSDESGKKTAGIVAAVVIPIVVIVAILVLLAMYGKLPGCARRNHKRKH</sequence>
<keyword evidence="2" id="KW-0472">Membrane</keyword>
<dbReference type="SMART" id="SM00736">
    <property type="entry name" value="CADG"/>
    <property type="match status" value="2"/>
</dbReference>
<keyword evidence="6" id="KW-1185">Reference proteome</keyword>
<reference evidence="5" key="1">
    <citation type="journal article" date="2020" name="Stud. Mycol.">
        <title>101 Dothideomycetes genomes: a test case for predicting lifestyles and emergence of pathogens.</title>
        <authorList>
            <person name="Haridas S."/>
            <person name="Albert R."/>
            <person name="Binder M."/>
            <person name="Bloem J."/>
            <person name="Labutti K."/>
            <person name="Salamov A."/>
            <person name="Andreopoulos B."/>
            <person name="Baker S."/>
            <person name="Barry K."/>
            <person name="Bills G."/>
            <person name="Bluhm B."/>
            <person name="Cannon C."/>
            <person name="Castanera R."/>
            <person name="Culley D."/>
            <person name="Daum C."/>
            <person name="Ezra D."/>
            <person name="Gonzalez J."/>
            <person name="Henrissat B."/>
            <person name="Kuo A."/>
            <person name="Liang C."/>
            <person name="Lipzen A."/>
            <person name="Lutzoni F."/>
            <person name="Magnuson J."/>
            <person name="Mondo S."/>
            <person name="Nolan M."/>
            <person name="Ohm R."/>
            <person name="Pangilinan J."/>
            <person name="Park H.-J."/>
            <person name="Ramirez L."/>
            <person name="Alfaro M."/>
            <person name="Sun H."/>
            <person name="Tritt A."/>
            <person name="Yoshinaga Y."/>
            <person name="Zwiers L.-H."/>
            <person name="Turgeon B."/>
            <person name="Goodwin S."/>
            <person name="Spatafora J."/>
            <person name="Crous P."/>
            <person name="Grigoriev I."/>
        </authorList>
    </citation>
    <scope>NUCLEOTIDE SEQUENCE</scope>
    <source>
        <strain evidence="5">CBS 113979</strain>
    </source>
</reference>
<dbReference type="Proteomes" id="UP000800041">
    <property type="component" value="Unassembled WGS sequence"/>
</dbReference>
<accession>A0A6G1H4D7</accession>
<keyword evidence="2" id="KW-0812">Transmembrane</keyword>
<dbReference type="OrthoDB" id="41532at2759"/>
<protein>
    <recommendedName>
        <fullName evidence="4">Dystroglycan-type cadherin-like domain-containing protein</fullName>
    </recommendedName>
</protein>
<dbReference type="EMBL" id="ML977150">
    <property type="protein sequence ID" value="KAF1987869.1"/>
    <property type="molecule type" value="Genomic_DNA"/>
</dbReference>
<evidence type="ECO:0000256" key="3">
    <source>
        <dbReference type="SAM" id="SignalP"/>
    </source>
</evidence>
<name>A0A6G1H4D7_9PEZI</name>
<keyword evidence="2" id="KW-1133">Transmembrane helix</keyword>
<feature type="domain" description="Dystroglycan-type cadherin-like" evidence="4">
    <location>
        <begin position="322"/>
        <end position="417"/>
    </location>
</feature>
<evidence type="ECO:0000256" key="2">
    <source>
        <dbReference type="SAM" id="Phobius"/>
    </source>
</evidence>
<dbReference type="Pfam" id="PF05345">
    <property type="entry name" value="He_PIG"/>
    <property type="match status" value="4"/>
</dbReference>
<evidence type="ECO:0000256" key="1">
    <source>
        <dbReference type="SAM" id="MobiDB-lite"/>
    </source>
</evidence>
<feature type="compositionally biased region" description="Polar residues" evidence="1">
    <location>
        <begin position="417"/>
        <end position="437"/>
    </location>
</feature>
<feature type="transmembrane region" description="Helical" evidence="2">
    <location>
        <begin position="459"/>
        <end position="482"/>
    </location>
</feature>